<protein>
    <submittedName>
        <fullName evidence="1">Uncharacterized protein</fullName>
    </submittedName>
</protein>
<proteinExistence type="predicted"/>
<sequence>MNKRLLFVRHKPQYQVTDKQCRLNAMCSDGIYLSTGLFKP</sequence>
<evidence type="ECO:0000313" key="1">
    <source>
        <dbReference type="EMBL" id="ACF30924.1"/>
    </source>
</evidence>
<dbReference type="HOGENOM" id="CLU_3292898_0_0_4"/>
<dbReference type="KEGG" id="ngk:NGK_2320"/>
<name>B4RPP7_NEIG2</name>
<accession>B4RPP7</accession>
<dbReference type="Proteomes" id="UP000002564">
    <property type="component" value="Chromosome"/>
</dbReference>
<evidence type="ECO:0000313" key="2">
    <source>
        <dbReference type="Proteomes" id="UP000002564"/>
    </source>
</evidence>
<reference evidence="1 2" key="1">
    <citation type="journal article" date="2008" name="J. Bacteriol.">
        <title>Complete genome sequence of Neisseria gonorrhoeae NCCP11945.</title>
        <authorList>
            <person name="Chung G.T."/>
            <person name="Yoo J.S."/>
            <person name="Oh H.B."/>
            <person name="Lee Y.S."/>
            <person name="Cha S.H."/>
            <person name="Kim S.J."/>
            <person name="Yoo C.K."/>
        </authorList>
    </citation>
    <scope>NUCLEOTIDE SEQUENCE [LARGE SCALE GENOMIC DNA]</scope>
    <source>
        <strain evidence="1 2">NCCP11945</strain>
    </source>
</reference>
<organism evidence="1 2">
    <name type="scientific">Neisseria gonorrhoeae (strain NCCP11945)</name>
    <dbReference type="NCBI Taxonomy" id="521006"/>
    <lineage>
        <taxon>Bacteria</taxon>
        <taxon>Pseudomonadati</taxon>
        <taxon>Pseudomonadota</taxon>
        <taxon>Betaproteobacteria</taxon>
        <taxon>Neisseriales</taxon>
        <taxon>Neisseriaceae</taxon>
        <taxon>Neisseria</taxon>
    </lineage>
</organism>
<dbReference type="AlphaFoldDB" id="B4RPP7"/>
<dbReference type="EMBL" id="CP001050">
    <property type="protein sequence ID" value="ACF30924.1"/>
    <property type="molecule type" value="Genomic_DNA"/>
</dbReference>
<gene>
    <name evidence="1" type="ordered locus">NGK_2320</name>
</gene>